<dbReference type="InterPro" id="IPR051030">
    <property type="entry name" value="Vitamin_B12-ABC_binding"/>
</dbReference>
<accession>A0A562B4V2</accession>
<dbReference type="InterPro" id="IPR054828">
    <property type="entry name" value="Vit_B12_bind_prot"/>
</dbReference>
<feature type="chain" id="PRO_5022069457" evidence="2">
    <location>
        <begin position="36"/>
        <end position="314"/>
    </location>
</feature>
<dbReference type="EMBL" id="VLJN01000047">
    <property type="protein sequence ID" value="TWG80255.1"/>
    <property type="molecule type" value="Genomic_DNA"/>
</dbReference>
<gene>
    <name evidence="4" type="ORF">L602_005100000020</name>
</gene>
<comment type="caution">
    <text evidence="4">The sequence shown here is derived from an EMBL/GenBank/DDBJ whole genome shotgun (WGS) entry which is preliminary data.</text>
</comment>
<evidence type="ECO:0000256" key="2">
    <source>
        <dbReference type="SAM" id="SignalP"/>
    </source>
</evidence>
<name>A0A562B4V2_9BURK</name>
<evidence type="ECO:0000313" key="5">
    <source>
        <dbReference type="Proteomes" id="UP000318141"/>
    </source>
</evidence>
<dbReference type="SUPFAM" id="SSF53807">
    <property type="entry name" value="Helical backbone' metal receptor"/>
    <property type="match status" value="1"/>
</dbReference>
<evidence type="ECO:0000256" key="1">
    <source>
        <dbReference type="ARBA" id="ARBA00022729"/>
    </source>
</evidence>
<dbReference type="PROSITE" id="PS50983">
    <property type="entry name" value="FE_B12_PBP"/>
    <property type="match status" value="1"/>
</dbReference>
<proteinExistence type="predicted"/>
<dbReference type="PANTHER" id="PTHR42860">
    <property type="entry name" value="VITAMIN B12-BINDING PROTEIN"/>
    <property type="match status" value="1"/>
</dbReference>
<dbReference type="InterPro" id="IPR002491">
    <property type="entry name" value="ABC_transptr_periplasmic_BD"/>
</dbReference>
<sequence>MPDLATRRLSRSLARRFAAIAVALQAACIVGGAHAAVSVVDDAGQTVTLPQPARRVVALAPHVTELLYAAGGGDRIVGAVNYSDYPPEARQIPRVGDNKALDLERIAALKPDLIVLWRHGNAQKQTDRLRALGMPIFHSEPRRLAAIADDIDKLGVLLGTESTARVNAARLRQRLATLRATYGARPPVSVFYQVWQQPLMTLNGQHLFSDMLATCGGRNLFADETPLVPTVSVEAVVARDPEVLLTASMGATQSDRPLADLSSWQTWKQMTAVARGNLFFIDGDLINRAGPRAIDAAEILCGQLEAARGRRPAR</sequence>
<evidence type="ECO:0000259" key="3">
    <source>
        <dbReference type="PROSITE" id="PS50983"/>
    </source>
</evidence>
<dbReference type="Gene3D" id="3.40.50.1980">
    <property type="entry name" value="Nitrogenase molybdenum iron protein domain"/>
    <property type="match status" value="2"/>
</dbReference>
<dbReference type="Proteomes" id="UP000318141">
    <property type="component" value="Unassembled WGS sequence"/>
</dbReference>
<dbReference type="PANTHER" id="PTHR42860:SF1">
    <property type="entry name" value="VITAMIN B12-BINDING PROTEIN"/>
    <property type="match status" value="1"/>
</dbReference>
<reference evidence="4 5" key="1">
    <citation type="submission" date="2019-07" db="EMBL/GenBank/DDBJ databases">
        <title>Genome sequencing of lignin-degrading bacterial isolates.</title>
        <authorList>
            <person name="Gladden J."/>
        </authorList>
    </citation>
    <scope>NUCLEOTIDE SEQUENCE [LARGE SCALE GENOMIC DNA]</scope>
    <source>
        <strain evidence="4 5">J11</strain>
    </source>
</reference>
<dbReference type="OrthoDB" id="6495095at2"/>
<protein>
    <submittedName>
        <fullName evidence="4">Iron complex transport system substrate-binding protein</fullName>
    </submittedName>
</protein>
<keyword evidence="1 2" id="KW-0732">Signal</keyword>
<dbReference type="AlphaFoldDB" id="A0A562B4V2"/>
<feature type="signal peptide" evidence="2">
    <location>
        <begin position="1"/>
        <end position="35"/>
    </location>
</feature>
<evidence type="ECO:0000313" key="4">
    <source>
        <dbReference type="EMBL" id="TWG80255.1"/>
    </source>
</evidence>
<dbReference type="Pfam" id="PF01497">
    <property type="entry name" value="Peripla_BP_2"/>
    <property type="match status" value="1"/>
</dbReference>
<keyword evidence="5" id="KW-1185">Reference proteome</keyword>
<dbReference type="CDD" id="cd01144">
    <property type="entry name" value="BtuF"/>
    <property type="match status" value="1"/>
</dbReference>
<feature type="domain" description="Fe/B12 periplasmic-binding" evidence="3">
    <location>
        <begin position="55"/>
        <end position="308"/>
    </location>
</feature>
<dbReference type="NCBIfam" id="NF038402">
    <property type="entry name" value="TroA_like"/>
    <property type="match status" value="1"/>
</dbReference>
<organism evidence="4 5">
    <name type="scientific">Cupriavidus gilardii J11</name>
    <dbReference type="NCBI Taxonomy" id="936133"/>
    <lineage>
        <taxon>Bacteria</taxon>
        <taxon>Pseudomonadati</taxon>
        <taxon>Pseudomonadota</taxon>
        <taxon>Betaproteobacteria</taxon>
        <taxon>Burkholderiales</taxon>
        <taxon>Burkholderiaceae</taxon>
        <taxon>Cupriavidus</taxon>
    </lineage>
</organism>